<dbReference type="AlphaFoldDB" id="A0A6N2K789"/>
<proteinExistence type="predicted"/>
<name>A0A6N2K789_SALVM</name>
<gene>
    <name evidence="1" type="ORF">SVIM_LOCUS6929</name>
</gene>
<dbReference type="EMBL" id="CAADRP010000001">
    <property type="protein sequence ID" value="VFU20615.1"/>
    <property type="molecule type" value="Genomic_DNA"/>
</dbReference>
<evidence type="ECO:0000313" key="1">
    <source>
        <dbReference type="EMBL" id="VFU20615.1"/>
    </source>
</evidence>
<organism evidence="1">
    <name type="scientific">Salix viminalis</name>
    <name type="common">Common osier</name>
    <name type="synonym">Basket willow</name>
    <dbReference type="NCBI Taxonomy" id="40686"/>
    <lineage>
        <taxon>Eukaryota</taxon>
        <taxon>Viridiplantae</taxon>
        <taxon>Streptophyta</taxon>
        <taxon>Embryophyta</taxon>
        <taxon>Tracheophyta</taxon>
        <taxon>Spermatophyta</taxon>
        <taxon>Magnoliopsida</taxon>
        <taxon>eudicotyledons</taxon>
        <taxon>Gunneridae</taxon>
        <taxon>Pentapetalae</taxon>
        <taxon>rosids</taxon>
        <taxon>fabids</taxon>
        <taxon>Malpighiales</taxon>
        <taxon>Salicaceae</taxon>
        <taxon>Saliceae</taxon>
        <taxon>Salix</taxon>
    </lineage>
</organism>
<accession>A0A6N2K789</accession>
<protein>
    <submittedName>
        <fullName evidence="1">Uncharacterized protein</fullName>
    </submittedName>
</protein>
<sequence length="85" mass="9565">MNTMRVTMGKEMISLVDEYTDEQNKRAKLLTVFKSSVIACFEAEAETEAGRLRSRSESPDNANGIIFNSEYQDIMIMSQTGTVFS</sequence>
<reference evidence="1" key="1">
    <citation type="submission" date="2019-03" db="EMBL/GenBank/DDBJ databases">
        <authorList>
            <person name="Mank J."/>
            <person name="Almeida P."/>
        </authorList>
    </citation>
    <scope>NUCLEOTIDE SEQUENCE</scope>
    <source>
        <strain evidence="1">78183</strain>
    </source>
</reference>